<dbReference type="Proteomes" id="UP000323506">
    <property type="component" value="Chromosome D04"/>
</dbReference>
<evidence type="ECO:0000313" key="2">
    <source>
        <dbReference type="Proteomes" id="UP000323506"/>
    </source>
</evidence>
<name>A0A5D2CVX0_GOSDA</name>
<protein>
    <submittedName>
        <fullName evidence="1">Uncharacterized protein</fullName>
    </submittedName>
</protein>
<accession>A0A5D2CVX0</accession>
<keyword evidence="2" id="KW-1185">Reference proteome</keyword>
<sequence>MKLVESLLVYLDVHMNVSIKFVHVNLVDSVIICSKVNYMFLMCIMLPLKLILDEFDMNDKSIDIVY</sequence>
<dbReference type="EMBL" id="CM017704">
    <property type="protein sequence ID" value="TYG72375.1"/>
    <property type="molecule type" value="Genomic_DNA"/>
</dbReference>
<proteinExistence type="predicted"/>
<reference evidence="1 2" key="1">
    <citation type="submission" date="2019-06" db="EMBL/GenBank/DDBJ databases">
        <title>WGS assembly of Gossypium darwinii.</title>
        <authorList>
            <person name="Chen Z.J."/>
            <person name="Sreedasyam A."/>
            <person name="Ando A."/>
            <person name="Song Q."/>
            <person name="De L."/>
            <person name="Hulse-Kemp A."/>
            <person name="Ding M."/>
            <person name="Ye W."/>
            <person name="Kirkbride R."/>
            <person name="Jenkins J."/>
            <person name="Plott C."/>
            <person name="Lovell J."/>
            <person name="Lin Y.-M."/>
            <person name="Vaughn R."/>
            <person name="Liu B."/>
            <person name="Li W."/>
            <person name="Simpson S."/>
            <person name="Scheffler B."/>
            <person name="Saski C."/>
            <person name="Grover C."/>
            <person name="Hu G."/>
            <person name="Conover J."/>
            <person name="Carlson J."/>
            <person name="Shu S."/>
            <person name="Boston L."/>
            <person name="Williams M."/>
            <person name="Peterson D."/>
            <person name="Mcgee K."/>
            <person name="Jones D."/>
            <person name="Wendel J."/>
            <person name="Stelly D."/>
            <person name="Grimwood J."/>
            <person name="Schmutz J."/>
        </authorList>
    </citation>
    <scope>NUCLEOTIDE SEQUENCE [LARGE SCALE GENOMIC DNA]</scope>
    <source>
        <strain evidence="1">1808015.09</strain>
    </source>
</reference>
<gene>
    <name evidence="1" type="ORF">ES288_D04G015700v1</name>
</gene>
<dbReference type="AlphaFoldDB" id="A0A5D2CVX0"/>
<evidence type="ECO:0000313" key="1">
    <source>
        <dbReference type="EMBL" id="TYG72375.1"/>
    </source>
</evidence>
<organism evidence="1 2">
    <name type="scientific">Gossypium darwinii</name>
    <name type="common">Darwin's cotton</name>
    <name type="synonym">Gossypium barbadense var. darwinii</name>
    <dbReference type="NCBI Taxonomy" id="34276"/>
    <lineage>
        <taxon>Eukaryota</taxon>
        <taxon>Viridiplantae</taxon>
        <taxon>Streptophyta</taxon>
        <taxon>Embryophyta</taxon>
        <taxon>Tracheophyta</taxon>
        <taxon>Spermatophyta</taxon>
        <taxon>Magnoliopsida</taxon>
        <taxon>eudicotyledons</taxon>
        <taxon>Gunneridae</taxon>
        <taxon>Pentapetalae</taxon>
        <taxon>rosids</taxon>
        <taxon>malvids</taxon>
        <taxon>Malvales</taxon>
        <taxon>Malvaceae</taxon>
        <taxon>Malvoideae</taxon>
        <taxon>Gossypium</taxon>
    </lineage>
</organism>